<organism evidence="2 3">
    <name type="scientific">Spiroplasma clarkii</name>
    <dbReference type="NCBI Taxonomy" id="2139"/>
    <lineage>
        <taxon>Bacteria</taxon>
        <taxon>Bacillati</taxon>
        <taxon>Mycoplasmatota</taxon>
        <taxon>Mollicutes</taxon>
        <taxon>Entomoplasmatales</taxon>
        <taxon>Spiroplasmataceae</taxon>
        <taxon>Spiroplasma</taxon>
    </lineage>
</organism>
<feature type="signal peptide" evidence="1">
    <location>
        <begin position="1"/>
        <end position="18"/>
    </location>
</feature>
<dbReference type="EMBL" id="CP024870">
    <property type="protein sequence ID" value="ATX70550.1"/>
    <property type="molecule type" value="Genomic_DNA"/>
</dbReference>
<reference evidence="2 3" key="1">
    <citation type="submission" date="2017-11" db="EMBL/GenBank/DDBJ databases">
        <title>Complete genome sequence of Spiroplasma clarkii CN-5 (DSM 19994).</title>
        <authorList>
            <person name="Tsai Y.-M."/>
            <person name="Chang A."/>
            <person name="Lo W.-S."/>
            <person name="Kuo C.-H."/>
        </authorList>
    </citation>
    <scope>NUCLEOTIDE SEQUENCE [LARGE SCALE GENOMIC DNA]</scope>
    <source>
        <strain evidence="2 3">CN-5</strain>
    </source>
</reference>
<feature type="chain" id="PRO_5014894517" evidence="1">
    <location>
        <begin position="19"/>
        <end position="422"/>
    </location>
</feature>
<evidence type="ECO:0000313" key="2">
    <source>
        <dbReference type="EMBL" id="ATX70550.1"/>
    </source>
</evidence>
<dbReference type="Pfam" id="PF12974">
    <property type="entry name" value="Phosphonate-bd"/>
    <property type="match status" value="1"/>
</dbReference>
<dbReference type="PANTHER" id="PTHR35841">
    <property type="entry name" value="PHOSPHONATES-BINDING PERIPLASMIC PROTEIN"/>
    <property type="match status" value="1"/>
</dbReference>
<protein>
    <submittedName>
        <fullName evidence="2">Phosphonate transport system substrate-binding protein</fullName>
    </submittedName>
</protein>
<evidence type="ECO:0000313" key="3">
    <source>
        <dbReference type="Proteomes" id="UP000231179"/>
    </source>
</evidence>
<dbReference type="Gene3D" id="3.40.190.10">
    <property type="entry name" value="Periplasmic binding protein-like II"/>
    <property type="match status" value="1"/>
</dbReference>
<dbReference type="RefSeq" id="WP_169921830.1">
    <property type="nucleotide sequence ID" value="NZ_CP024870.1"/>
</dbReference>
<dbReference type="PANTHER" id="PTHR35841:SF1">
    <property type="entry name" value="PHOSPHONATES-BINDING PERIPLASMIC PROTEIN"/>
    <property type="match status" value="1"/>
</dbReference>
<gene>
    <name evidence="2" type="primary">phnD</name>
    <name evidence="2" type="ORF">SCLAR_v1c02190</name>
</gene>
<keyword evidence="3" id="KW-1185">Reference proteome</keyword>
<accession>A0A2K8KFT2</accession>
<sequence>MKKLLLIFASASVLSAPAASVVACGGTPELRIAFVPSQKATEVTATVSKLESKLEAEMKKHDKNFSRKVKITTATNYEAAGNAMKKGKTDLAFLPVNTYESYRGDVKDDGTYSDAGILLVASRKALTAESAFPSFQTDDKFDDAKAASSTISTTDLDKLSANYNDILNKQINISGEANSKKLELNPENIKKVLFDSKGSDVSYYRSYIYANKDFVSKTLGENVPASGIAFTTEQLKSLVDKAVKDKAFGLGESPTSSASVLYPLHWLKHDLGYSNEEIKKVYETKELQKNYSDAAQGLANGKFELAVGFGDIRNELKEPSTLVSAFKNSITIGASIGIPNDGIMFSRKTVDETLATNLRTSLISLIKDPTNAEIFGIYSHTGYVGPKDGETNTAFESTRDKIVTSNLSTIKEIKDLVAEIAA</sequence>
<keyword evidence="1" id="KW-0732">Signal</keyword>
<dbReference type="Proteomes" id="UP000231179">
    <property type="component" value="Chromosome"/>
</dbReference>
<proteinExistence type="predicted"/>
<dbReference type="AlphaFoldDB" id="A0A2K8KFT2"/>
<name>A0A2K8KFT2_9MOLU</name>
<dbReference type="PROSITE" id="PS51257">
    <property type="entry name" value="PROKAR_LIPOPROTEIN"/>
    <property type="match status" value="1"/>
</dbReference>
<evidence type="ECO:0000256" key="1">
    <source>
        <dbReference type="SAM" id="SignalP"/>
    </source>
</evidence>